<organism evidence="2">
    <name type="scientific">marine sediment metagenome</name>
    <dbReference type="NCBI Taxonomy" id="412755"/>
    <lineage>
        <taxon>unclassified sequences</taxon>
        <taxon>metagenomes</taxon>
        <taxon>ecological metagenomes</taxon>
    </lineage>
</organism>
<evidence type="ECO:0000313" key="2">
    <source>
        <dbReference type="EMBL" id="KKK63337.1"/>
    </source>
</evidence>
<dbReference type="EMBL" id="LAZR01061565">
    <property type="protein sequence ID" value="KKK63337.1"/>
    <property type="molecule type" value="Genomic_DNA"/>
</dbReference>
<gene>
    <name evidence="2" type="ORF">LCGC14_2995310</name>
</gene>
<feature type="non-terminal residue" evidence="2">
    <location>
        <position position="249"/>
    </location>
</feature>
<name>A0A0F8X2K6_9ZZZZ</name>
<comment type="caution">
    <text evidence="2">The sequence shown here is derived from an EMBL/GenBank/DDBJ whole genome shotgun (WGS) entry which is preliminary data.</text>
</comment>
<accession>A0A0F8X2K6</accession>
<proteinExistence type="predicted"/>
<reference evidence="2" key="1">
    <citation type="journal article" date="2015" name="Nature">
        <title>Complex archaea that bridge the gap between prokaryotes and eukaryotes.</title>
        <authorList>
            <person name="Spang A."/>
            <person name="Saw J.H."/>
            <person name="Jorgensen S.L."/>
            <person name="Zaremba-Niedzwiedzka K."/>
            <person name="Martijn J."/>
            <person name="Lind A.E."/>
            <person name="van Eijk R."/>
            <person name="Schleper C."/>
            <person name="Guy L."/>
            <person name="Ettema T.J."/>
        </authorList>
    </citation>
    <scope>NUCLEOTIDE SEQUENCE</scope>
</reference>
<feature type="region of interest" description="Disordered" evidence="1">
    <location>
        <begin position="48"/>
        <end position="72"/>
    </location>
</feature>
<protein>
    <submittedName>
        <fullName evidence="2">Uncharacterized protein</fullName>
    </submittedName>
</protein>
<evidence type="ECO:0000256" key="1">
    <source>
        <dbReference type="SAM" id="MobiDB-lite"/>
    </source>
</evidence>
<dbReference type="AlphaFoldDB" id="A0A0F8X2K6"/>
<sequence length="249" mass="24311">MSRWRTSRFMGGAGAGVGLNQCFDSVLLDCANKDWRLRRTAVSEATVDDGAGGPATLSVPGAGADSEQFGSGASTGIDNNNTALGQGAAVTRTSLVTVVNFALGALDTITLTQPSGVTVLTEGTDFVAAVDNDTTAESIRVAIDALAGLTATRVGAVVTIFGDLSALVTSDATAWTTTLGNTAGGTAVGQGALVTGATSLAVGMLASADADSTSLGADSGAGLRGVAVGHLALATGSMNAVAVGDQTVA</sequence>